<accession>A0A7W6PRK7</accession>
<evidence type="ECO:0000259" key="1">
    <source>
        <dbReference type="Pfam" id="PF00156"/>
    </source>
</evidence>
<gene>
    <name evidence="2" type="ORF">GGQ72_002611</name>
</gene>
<dbReference type="InterPro" id="IPR000836">
    <property type="entry name" value="PRTase_dom"/>
</dbReference>
<dbReference type="EMBL" id="JACIEC010000002">
    <property type="protein sequence ID" value="MBB4144059.1"/>
    <property type="molecule type" value="Genomic_DNA"/>
</dbReference>
<evidence type="ECO:0000313" key="3">
    <source>
        <dbReference type="Proteomes" id="UP000519897"/>
    </source>
</evidence>
<dbReference type="PANTHER" id="PTHR43218:SF1">
    <property type="entry name" value="PHOSPHORIBOSYLTRANSFERASE"/>
    <property type="match status" value="1"/>
</dbReference>
<evidence type="ECO:0000313" key="2">
    <source>
        <dbReference type="EMBL" id="MBB4144059.1"/>
    </source>
</evidence>
<organism evidence="2 3">
    <name type="scientific">Rhizobium rhizoryzae</name>
    <dbReference type="NCBI Taxonomy" id="451876"/>
    <lineage>
        <taxon>Bacteria</taxon>
        <taxon>Pseudomonadati</taxon>
        <taxon>Pseudomonadota</taxon>
        <taxon>Alphaproteobacteria</taxon>
        <taxon>Hyphomicrobiales</taxon>
        <taxon>Rhizobiaceae</taxon>
        <taxon>Rhizobium/Agrobacterium group</taxon>
        <taxon>Rhizobium</taxon>
    </lineage>
</organism>
<protein>
    <submittedName>
        <fullName evidence="2">Adenine/guanine phosphoribosyltransferase-like PRPP-binding protein</fullName>
    </submittedName>
</protein>
<dbReference type="SUPFAM" id="SSF53271">
    <property type="entry name" value="PRTase-like"/>
    <property type="match status" value="1"/>
</dbReference>
<keyword evidence="3" id="KW-1185">Reference proteome</keyword>
<proteinExistence type="predicted"/>
<comment type="caution">
    <text evidence="2">The sequence shown here is derived from an EMBL/GenBank/DDBJ whole genome shotgun (WGS) entry which is preliminary data.</text>
</comment>
<dbReference type="PANTHER" id="PTHR43218">
    <property type="entry name" value="PHOSPHORIBOSYLTRANSFERASE-RELATED"/>
    <property type="match status" value="1"/>
</dbReference>
<sequence length="224" mass="24789">MKPHEFWQTIHPAGAFPEIGPHQGFYPARLKDGRQLRLPIRPLSDGVHALASLIINQASFEVIDVLAGQLADELRGDDIEIIVGLPTLGLTLAAEVARKLGHARYVPCGNSRKFWYRDELSVPISSITTPDQVKRLYLDPRMVPLIEGRRIALIDDVLSSGTSIAAGLALLQKTGCEPVAIGAAMLQTRRWEEVLNALDAQWTSRVRGVLQTPFLRRVANDAWM</sequence>
<name>A0A7W6PRK7_9HYPH</name>
<dbReference type="NCBIfam" id="NF004689">
    <property type="entry name" value="PRK06031.1"/>
    <property type="match status" value="1"/>
</dbReference>
<dbReference type="Proteomes" id="UP000519897">
    <property type="component" value="Unassembled WGS sequence"/>
</dbReference>
<dbReference type="CDD" id="cd06223">
    <property type="entry name" value="PRTases_typeI"/>
    <property type="match status" value="1"/>
</dbReference>
<dbReference type="InterPro" id="IPR029057">
    <property type="entry name" value="PRTase-like"/>
</dbReference>
<dbReference type="Pfam" id="PF00156">
    <property type="entry name" value="Pribosyltran"/>
    <property type="match status" value="1"/>
</dbReference>
<dbReference type="Gene3D" id="3.40.50.2020">
    <property type="match status" value="1"/>
</dbReference>
<dbReference type="AlphaFoldDB" id="A0A7W6PRK7"/>
<reference evidence="2 3" key="1">
    <citation type="submission" date="2020-08" db="EMBL/GenBank/DDBJ databases">
        <title>Genomic Encyclopedia of Type Strains, Phase IV (KMG-IV): sequencing the most valuable type-strain genomes for metagenomic binning, comparative biology and taxonomic classification.</title>
        <authorList>
            <person name="Goeker M."/>
        </authorList>
    </citation>
    <scope>NUCLEOTIDE SEQUENCE [LARGE SCALE GENOMIC DNA]</scope>
    <source>
        <strain evidence="2 3">DSM 29514</strain>
    </source>
</reference>
<dbReference type="RefSeq" id="WP_165134551.1">
    <property type="nucleotide sequence ID" value="NZ_CP049250.1"/>
</dbReference>
<keyword evidence="2" id="KW-0808">Transferase</keyword>
<keyword evidence="2" id="KW-0328">Glycosyltransferase</keyword>
<dbReference type="GO" id="GO:0016757">
    <property type="term" value="F:glycosyltransferase activity"/>
    <property type="evidence" value="ECO:0007669"/>
    <property type="project" value="UniProtKB-KW"/>
</dbReference>
<feature type="domain" description="Phosphoribosyltransferase" evidence="1">
    <location>
        <begin position="56"/>
        <end position="193"/>
    </location>
</feature>